<organism evidence="2 3">
    <name type="scientific">Albugo candida</name>
    <dbReference type="NCBI Taxonomy" id="65357"/>
    <lineage>
        <taxon>Eukaryota</taxon>
        <taxon>Sar</taxon>
        <taxon>Stramenopiles</taxon>
        <taxon>Oomycota</taxon>
        <taxon>Peronosporomycetes</taxon>
        <taxon>Albuginales</taxon>
        <taxon>Albuginaceae</taxon>
        <taxon>Albugo</taxon>
    </lineage>
</organism>
<evidence type="ECO:0000313" key="3">
    <source>
        <dbReference type="Proteomes" id="UP000053237"/>
    </source>
</evidence>
<evidence type="ECO:0000256" key="1">
    <source>
        <dbReference type="SAM" id="MobiDB-lite"/>
    </source>
</evidence>
<sequence>MCALNRHLCAALYTYNELPFATIGVEMTQLFVADLLASVLHDRHGMMRILGACTIFQTGDIGEEIVQVENLMCGKVKEYGNFRMFVSTEWRKAGRKKNLETAHQEVGDRPLSDVRRRGQGSKIIKSHENMKHDNDVPVFGSLKMRRMRLISMLSEMS</sequence>
<gene>
    <name evidence="2" type="ORF">BN9_025700</name>
</gene>
<reference evidence="2 3" key="1">
    <citation type="submission" date="2012-05" db="EMBL/GenBank/DDBJ databases">
        <title>Recombination and specialization in a pathogen metapopulation.</title>
        <authorList>
            <person name="Gardiner A."/>
            <person name="Kemen E."/>
            <person name="Schultz-Larsen T."/>
            <person name="MacLean D."/>
            <person name="Van Oosterhout C."/>
            <person name="Jones J.D.G."/>
        </authorList>
    </citation>
    <scope>NUCLEOTIDE SEQUENCE [LARGE SCALE GENOMIC DNA]</scope>
    <source>
        <strain evidence="2 3">Ac Nc2</strain>
    </source>
</reference>
<keyword evidence="3" id="KW-1185">Reference proteome</keyword>
<protein>
    <submittedName>
        <fullName evidence="2">Uncharacterized protein</fullName>
    </submittedName>
</protein>
<dbReference type="EMBL" id="CAIX01000024">
    <property type="protein sequence ID" value="CCI41786.1"/>
    <property type="molecule type" value="Genomic_DNA"/>
</dbReference>
<feature type="compositionally biased region" description="Basic and acidic residues" evidence="1">
    <location>
        <begin position="98"/>
        <end position="116"/>
    </location>
</feature>
<name>A0A024G4V2_9STRA</name>
<dbReference type="AlphaFoldDB" id="A0A024G4V2"/>
<dbReference type="Proteomes" id="UP000053237">
    <property type="component" value="Unassembled WGS sequence"/>
</dbReference>
<evidence type="ECO:0000313" key="2">
    <source>
        <dbReference type="EMBL" id="CCI41786.1"/>
    </source>
</evidence>
<accession>A0A024G4V2</accession>
<feature type="region of interest" description="Disordered" evidence="1">
    <location>
        <begin position="98"/>
        <end position="117"/>
    </location>
</feature>
<dbReference type="InParanoid" id="A0A024G4V2"/>
<proteinExistence type="predicted"/>
<comment type="caution">
    <text evidence="2">The sequence shown here is derived from an EMBL/GenBank/DDBJ whole genome shotgun (WGS) entry which is preliminary data.</text>
</comment>